<dbReference type="GO" id="GO:1901982">
    <property type="term" value="F:maltose binding"/>
    <property type="evidence" value="ECO:0007669"/>
    <property type="project" value="TreeGrafter"/>
</dbReference>
<evidence type="ECO:0000313" key="5">
    <source>
        <dbReference type="EMBL" id="MBB6000389.1"/>
    </source>
</evidence>
<evidence type="ECO:0000256" key="3">
    <source>
        <dbReference type="ARBA" id="ARBA00022729"/>
    </source>
</evidence>
<dbReference type="GO" id="GO:0055052">
    <property type="term" value="C:ATP-binding cassette (ABC) transporter complex, substrate-binding subunit-containing"/>
    <property type="evidence" value="ECO:0007669"/>
    <property type="project" value="TreeGrafter"/>
</dbReference>
<dbReference type="Pfam" id="PF01547">
    <property type="entry name" value="SBP_bac_1"/>
    <property type="match status" value="1"/>
</dbReference>
<feature type="signal peptide" evidence="4">
    <location>
        <begin position="1"/>
        <end position="25"/>
    </location>
</feature>
<dbReference type="GO" id="GO:0042956">
    <property type="term" value="P:maltodextrin transmembrane transport"/>
    <property type="evidence" value="ECO:0007669"/>
    <property type="project" value="TreeGrafter"/>
</dbReference>
<dbReference type="CDD" id="cd14747">
    <property type="entry name" value="PBP2_MalE"/>
    <property type="match status" value="1"/>
</dbReference>
<comment type="caution">
    <text evidence="5">The sequence shown here is derived from an EMBL/GenBank/DDBJ whole genome shotgun (WGS) entry which is preliminary data.</text>
</comment>
<name>A0A841EGA6_9ACTN</name>
<dbReference type="SUPFAM" id="SSF53850">
    <property type="entry name" value="Periplasmic binding protein-like II"/>
    <property type="match status" value="1"/>
</dbReference>
<feature type="chain" id="PRO_5039336707" evidence="4">
    <location>
        <begin position="26"/>
        <end position="425"/>
    </location>
</feature>
<sequence length="425" mass="44247">MAPTRTRRPRAAVAAGAALTLLAAACGGGSGDGGAMLDVWIMQGTHPDATAYFDGIGERFREQTGADVDVEFVPWADAHDKFTTAIAGNTMPDVAEVGTTWTPEFAEAGALADLSGRVGSTDAYVPGLVDAGALDGGLYGVPWYAGVRSVVYRTDVFDDLGIEQPTTWEEMREAAVAVSGERADMTAFPVPGDAAYQALPFVWGNGADVASSSGGRWESGLDSAAAREGLSFYTGLALRDGVSSAGAGTWKETDLQDAFISGDVAMMIAGSWTPEAIVEAAPDLDGDIGAFPVPGPDGGYSPSFLGGSHLAVSNAADDPDLAWSYVETLTADDNARRWSEATTYFPGKQEQLEPYTASEDPLVQPFAEQMSEAGRGLPATANFGKVQGDMVLEAMLQDILNEEATVDEATARAAGEVESILNEGS</sequence>
<keyword evidence="2" id="KW-0813">Transport</keyword>
<dbReference type="GO" id="GO:0015768">
    <property type="term" value="P:maltose transport"/>
    <property type="evidence" value="ECO:0007669"/>
    <property type="project" value="TreeGrafter"/>
</dbReference>
<dbReference type="RefSeq" id="WP_184637774.1">
    <property type="nucleotide sequence ID" value="NZ_BAABKT010000032.1"/>
</dbReference>
<comment type="similarity">
    <text evidence="1">Belongs to the bacterial solute-binding protein 1 family.</text>
</comment>
<dbReference type="PROSITE" id="PS51257">
    <property type="entry name" value="PROKAR_LIPOPROTEIN"/>
    <property type="match status" value="1"/>
</dbReference>
<keyword evidence="3 4" id="KW-0732">Signal</keyword>
<evidence type="ECO:0000256" key="1">
    <source>
        <dbReference type="ARBA" id="ARBA00008520"/>
    </source>
</evidence>
<dbReference type="InterPro" id="IPR006059">
    <property type="entry name" value="SBP"/>
</dbReference>
<dbReference type="Proteomes" id="UP000578077">
    <property type="component" value="Unassembled WGS sequence"/>
</dbReference>
<organism evidence="5 6">
    <name type="scientific">Streptomonospora salina</name>
    <dbReference type="NCBI Taxonomy" id="104205"/>
    <lineage>
        <taxon>Bacteria</taxon>
        <taxon>Bacillati</taxon>
        <taxon>Actinomycetota</taxon>
        <taxon>Actinomycetes</taxon>
        <taxon>Streptosporangiales</taxon>
        <taxon>Nocardiopsidaceae</taxon>
        <taxon>Streptomonospora</taxon>
    </lineage>
</organism>
<gene>
    <name evidence="5" type="ORF">HNR25_004140</name>
</gene>
<dbReference type="PANTHER" id="PTHR30061">
    <property type="entry name" value="MALTOSE-BINDING PERIPLASMIC PROTEIN"/>
    <property type="match status" value="1"/>
</dbReference>
<evidence type="ECO:0000256" key="4">
    <source>
        <dbReference type="SAM" id="SignalP"/>
    </source>
</evidence>
<keyword evidence="6" id="KW-1185">Reference proteome</keyword>
<dbReference type="AlphaFoldDB" id="A0A841EGA6"/>
<evidence type="ECO:0000313" key="6">
    <source>
        <dbReference type="Proteomes" id="UP000578077"/>
    </source>
</evidence>
<dbReference type="EMBL" id="JACHLY010000001">
    <property type="protein sequence ID" value="MBB6000389.1"/>
    <property type="molecule type" value="Genomic_DNA"/>
</dbReference>
<evidence type="ECO:0000256" key="2">
    <source>
        <dbReference type="ARBA" id="ARBA00022448"/>
    </source>
</evidence>
<dbReference type="Gene3D" id="3.40.190.10">
    <property type="entry name" value="Periplasmic binding protein-like II"/>
    <property type="match status" value="2"/>
</dbReference>
<accession>A0A841EGA6</accession>
<reference evidence="5 6" key="1">
    <citation type="submission" date="2020-08" db="EMBL/GenBank/DDBJ databases">
        <title>Sequencing the genomes of 1000 actinobacteria strains.</title>
        <authorList>
            <person name="Klenk H.-P."/>
        </authorList>
    </citation>
    <scope>NUCLEOTIDE SEQUENCE [LARGE SCALE GENOMIC DNA]</scope>
    <source>
        <strain evidence="5 6">DSM 44593</strain>
    </source>
</reference>
<dbReference type="PANTHER" id="PTHR30061:SF50">
    <property type="entry name" value="MALTOSE_MALTODEXTRIN-BINDING PERIPLASMIC PROTEIN"/>
    <property type="match status" value="1"/>
</dbReference>
<protein>
    <submittedName>
        <fullName evidence="5">N,N'-diacetylchitobiose transport system substrate-binding protein</fullName>
    </submittedName>
</protein>
<proteinExistence type="inferred from homology"/>